<reference evidence="8 9" key="1">
    <citation type="submission" date="2014-08" db="EMBL/GenBank/DDBJ databases">
        <title>Porphyromonas canoris strain:OH2762 Genome sequencing.</title>
        <authorList>
            <person name="Wallis C."/>
            <person name="Deusch O."/>
            <person name="O'Flynn C."/>
            <person name="Davis I."/>
            <person name="Jospin G."/>
            <person name="Darling A.E."/>
            <person name="Coil D.A."/>
            <person name="Alexiev A."/>
            <person name="Horsfall A."/>
            <person name="Kirkwood N."/>
            <person name="Harris S."/>
            <person name="Eisen J.A."/>
        </authorList>
    </citation>
    <scope>NUCLEOTIDE SEQUENCE [LARGE SCALE GENOMIC DNA]</scope>
    <source>
        <strain evidence="9">COT-108 OH2762</strain>
    </source>
</reference>
<feature type="domain" description="SusD-like N-terminal" evidence="7">
    <location>
        <begin position="19"/>
        <end position="193"/>
    </location>
</feature>
<dbReference type="EMBL" id="JQZV01000006">
    <property type="protein sequence ID" value="KGN92942.1"/>
    <property type="molecule type" value="Genomic_DNA"/>
</dbReference>
<keyword evidence="9" id="KW-1185">Reference proteome</keyword>
<dbReference type="InterPro" id="IPR033985">
    <property type="entry name" value="SusD-like_N"/>
</dbReference>
<evidence type="ECO:0000313" key="8">
    <source>
        <dbReference type="EMBL" id="KGN92942.1"/>
    </source>
</evidence>
<evidence type="ECO:0000259" key="6">
    <source>
        <dbReference type="Pfam" id="PF07980"/>
    </source>
</evidence>
<dbReference type="SUPFAM" id="SSF48452">
    <property type="entry name" value="TPR-like"/>
    <property type="match status" value="1"/>
</dbReference>
<dbReference type="Gene3D" id="1.25.40.390">
    <property type="match status" value="1"/>
</dbReference>
<keyword evidence="3" id="KW-0732">Signal</keyword>
<dbReference type="PROSITE" id="PS51257">
    <property type="entry name" value="PROKAR_LIPOPROTEIN"/>
    <property type="match status" value="1"/>
</dbReference>
<evidence type="ECO:0000256" key="1">
    <source>
        <dbReference type="ARBA" id="ARBA00004442"/>
    </source>
</evidence>
<dbReference type="InterPro" id="IPR012944">
    <property type="entry name" value="SusD_RagB_dom"/>
</dbReference>
<dbReference type="RefSeq" id="WP_036789630.1">
    <property type="nucleotide sequence ID" value="NZ_JQZV01000006.1"/>
</dbReference>
<organism evidence="8 9">
    <name type="scientific">Porphyromonas canoris</name>
    <dbReference type="NCBI Taxonomy" id="36875"/>
    <lineage>
        <taxon>Bacteria</taxon>
        <taxon>Pseudomonadati</taxon>
        <taxon>Bacteroidota</taxon>
        <taxon>Bacteroidia</taxon>
        <taxon>Bacteroidales</taxon>
        <taxon>Porphyromonadaceae</taxon>
        <taxon>Porphyromonas</taxon>
    </lineage>
</organism>
<comment type="caution">
    <text evidence="8">The sequence shown here is derived from an EMBL/GenBank/DDBJ whole genome shotgun (WGS) entry which is preliminary data.</text>
</comment>
<dbReference type="Pfam" id="PF14322">
    <property type="entry name" value="SusD-like_3"/>
    <property type="match status" value="1"/>
</dbReference>
<evidence type="ECO:0000256" key="5">
    <source>
        <dbReference type="ARBA" id="ARBA00023237"/>
    </source>
</evidence>
<evidence type="ECO:0000313" key="9">
    <source>
        <dbReference type="Proteomes" id="UP000030101"/>
    </source>
</evidence>
<protein>
    <submittedName>
        <fullName evidence="8">Glycan metabolism protein RagB</fullName>
    </submittedName>
</protein>
<feature type="domain" description="RagB/SusD" evidence="6">
    <location>
        <begin position="339"/>
        <end position="461"/>
    </location>
</feature>
<name>A0ABR4XLX0_9PORP</name>
<evidence type="ECO:0000256" key="3">
    <source>
        <dbReference type="ARBA" id="ARBA00022729"/>
    </source>
</evidence>
<keyword evidence="4" id="KW-0472">Membrane</keyword>
<proteinExistence type="inferred from homology"/>
<comment type="similarity">
    <text evidence="2">Belongs to the SusD family.</text>
</comment>
<dbReference type="Pfam" id="PF07980">
    <property type="entry name" value="SusD_RagB"/>
    <property type="match status" value="1"/>
</dbReference>
<evidence type="ECO:0000259" key="7">
    <source>
        <dbReference type="Pfam" id="PF14322"/>
    </source>
</evidence>
<evidence type="ECO:0000256" key="2">
    <source>
        <dbReference type="ARBA" id="ARBA00006275"/>
    </source>
</evidence>
<evidence type="ECO:0000256" key="4">
    <source>
        <dbReference type="ARBA" id="ARBA00023136"/>
    </source>
</evidence>
<comment type="subcellular location">
    <subcellularLocation>
        <location evidence="1">Cell outer membrane</location>
    </subcellularLocation>
</comment>
<gene>
    <name evidence="8" type="ORF">HQ43_03470</name>
</gene>
<sequence length="498" mass="57365">MKKYIYTLLIAVIATACNLDFKPKSELTYNGFWEQEEGVRSAHVGLAAQFRNFVSTFYLMGEARSDIWGGITTESAQNQILIDNDFNATNTVFTNWAGFYGYIHQLNDFITNAPRAPFGNESERSNMMAQAYGMRAFIYYTMLKAWGDVIITTEPLNEEQLKDVSKLRRARSPKADVMALILKDIEKSLELYAGTNGKWKNNQVYWSKAATLMLKGDALLWKGQVLGGGDADFRAAKEALSAIEGYSLVSYESLWGLSNERNKEFIFTIDYQQDQAQHFYFTFTARNTDVANFVDLNGEKLEKYKFNGHNRNGVSFDIIEKLYSTPDKRQDTFILFFSQQGEYDPKNLKDEKNYRGAILAKFMGVLESDGSRKYYENIPIYRYADALLLLAEAKNQLGEDPSAEINQVRQRAAKESDFEKYVHNGDKLQGKRAILDERLKEFIGEGKRWWDLVRAGDDLVFEYVKKLDKNKKHLIYYPISREMIAEDPEFIKQTEGYE</sequence>
<dbReference type="InterPro" id="IPR011990">
    <property type="entry name" value="TPR-like_helical_dom_sf"/>
</dbReference>
<dbReference type="Proteomes" id="UP000030101">
    <property type="component" value="Unassembled WGS sequence"/>
</dbReference>
<accession>A0ABR4XLX0</accession>
<keyword evidence="5" id="KW-0998">Cell outer membrane</keyword>